<feature type="transmembrane region" description="Helical" evidence="6">
    <location>
        <begin position="294"/>
        <end position="312"/>
    </location>
</feature>
<reference evidence="7" key="1">
    <citation type="submission" date="2022-07" db="EMBL/GenBank/DDBJ databases">
        <title>Evaluation of T. orientalis genome assembly methods using nanopore sequencing and analysis of variation between genomes.</title>
        <authorList>
            <person name="Yam J."/>
            <person name="Micallef M.L."/>
            <person name="Liu M."/>
            <person name="Djordjevic S.P."/>
            <person name="Bogema D.R."/>
            <person name="Jenkins C."/>
        </authorList>
    </citation>
    <scope>NUCLEOTIDE SEQUENCE</scope>
    <source>
        <strain evidence="7">Goon Nure</strain>
    </source>
</reference>
<feature type="transmembrane region" description="Helical" evidence="6">
    <location>
        <begin position="675"/>
        <end position="694"/>
    </location>
</feature>
<sequence>MDTMKSGSLNRENDLRSVNEAELSHAGSRARSVQAKPSMRVRLIEKANAFSKSTSYRRHVYSKYTSDRMYRNVERDEIQGEANRALMRKDCFQANYNDYIPSSFDKVYERDRLINIPFDDIDAIGKLQPNQEKMLSISNFRTPFEYLTSSMSFGGLSLNKSFIKSNITLTASNQFSIGSVVNQFSIGSSGINQASIGSNMSNQLPINQSSIGSGVGNRIAMNQLSLAGINQSSIGSKSENVIVDLIKNGMSPGEVAKLSDVFQYPSCFRKVTGSIIPWLQRQLRLGYWNNNSSLFILCLTMALSVGSVETIFKLNSTWGGLIFLFTYLVAFLFIVQPMFCFELGLGQLFRCSPFEIFDKLVPGMGGVGMAMVLLCLLSACIASSRTCSEYLIYLSNVFREKMVWTLTDLDVEKCESLGKNVLECTKLNPVCYIVEGQCRANRLGKAYLAYQDLFDNPDVPLGYIDYKLVVGTAVTYFLVFTLQMIGLTNFTFFAFILVVVIFFLSHAQVYFSTLLEGSTSYFFDSITKMDLKMLYRNSRLWSHSVRCCIYEYVIGNGIYSTLASKSRIGYDLSSEALGVGILSGYVTSLQFFSALALVGYFCLRMGKVPEDILWMLEQDSSFVLLPMGFIATHNMERTLLVLQFCSCFILITFTLSIQIEVIMTTLTRFLKVRKVYVAAAISTIMVLACVPLCSRGGKRIIWFLEIAVGDLGRVFMVLMTCIVIGWFYGSEEQIKKVGRLPLYVFNATFWVGNVAASLGELLDETLPLYVMWLFRVLGILLAVLLSTLIYVLRPPKSTVGGYAHKDQAEYPMDNSYTLNSPFASIKENYDVASLKEYEKSKTSEAYEISGKPGNLEYGHRLIKSGPTSKEGSPRNLVIASHSGIIGAEGIIGPDQTYIKPYEAFENRDEGSGIGDSCEHMRNFASVGNPGNVDKETLESLKQLKKERKKQKARELREMLFMLFIGNIEVFRKEFARISPMSKTHNICWSIVWSISIKWVSCCLLSNALADILEEILSAERVERNIHTIPNKFKVLTIIIWLVLILIIVLYPLFKKFIYKKRKLEVIDLYELPSCPRQMTRFKFKIGYLFRELY</sequence>
<evidence type="ECO:0000313" key="7">
    <source>
        <dbReference type="EMBL" id="UKK01299.2"/>
    </source>
</evidence>
<dbReference type="AlphaFoldDB" id="A0A976MB55"/>
<feature type="transmembrane region" description="Helical" evidence="6">
    <location>
        <begin position="986"/>
        <end position="1012"/>
    </location>
</feature>
<gene>
    <name evidence="7" type="ORF">MACK_002112</name>
</gene>
<dbReference type="PANTHER" id="PTHR11616:SF240">
    <property type="entry name" value="BLOATED TUBULES, ISOFORM B-RELATED"/>
    <property type="match status" value="1"/>
</dbReference>
<feature type="transmembrane region" description="Helical" evidence="6">
    <location>
        <begin position="492"/>
        <end position="511"/>
    </location>
</feature>
<dbReference type="GO" id="GO:0005886">
    <property type="term" value="C:plasma membrane"/>
    <property type="evidence" value="ECO:0007669"/>
    <property type="project" value="TreeGrafter"/>
</dbReference>
<feature type="transmembrane region" description="Helical" evidence="6">
    <location>
        <begin position="740"/>
        <end position="758"/>
    </location>
</feature>
<dbReference type="InterPro" id="IPR037272">
    <property type="entry name" value="SNS_sf"/>
</dbReference>
<evidence type="ECO:0000256" key="6">
    <source>
        <dbReference type="SAM" id="Phobius"/>
    </source>
</evidence>
<feature type="transmembrane region" description="Helical" evidence="6">
    <location>
        <begin position="466"/>
        <end position="485"/>
    </location>
</feature>
<dbReference type="InterPro" id="IPR000175">
    <property type="entry name" value="Na/ntran_symport"/>
</dbReference>
<feature type="transmembrane region" description="Helical" evidence="6">
    <location>
        <begin position="1032"/>
        <end position="1053"/>
    </location>
</feature>
<dbReference type="EMBL" id="CP056070">
    <property type="protein sequence ID" value="UKK01299.2"/>
    <property type="molecule type" value="Genomic_DNA"/>
</dbReference>
<organism evidence="7 8">
    <name type="scientific">Theileria orientalis</name>
    <dbReference type="NCBI Taxonomy" id="68886"/>
    <lineage>
        <taxon>Eukaryota</taxon>
        <taxon>Sar</taxon>
        <taxon>Alveolata</taxon>
        <taxon>Apicomplexa</taxon>
        <taxon>Aconoidasida</taxon>
        <taxon>Piroplasmida</taxon>
        <taxon>Theileriidae</taxon>
        <taxon>Theileria</taxon>
    </lineage>
</organism>
<evidence type="ECO:0000256" key="5">
    <source>
        <dbReference type="ARBA" id="ARBA00023136"/>
    </source>
</evidence>
<feature type="transmembrane region" description="Helical" evidence="6">
    <location>
        <begin position="576"/>
        <end position="600"/>
    </location>
</feature>
<keyword evidence="5 6" id="KW-0472">Membrane</keyword>
<feature type="transmembrane region" description="Helical" evidence="6">
    <location>
        <begin position="770"/>
        <end position="792"/>
    </location>
</feature>
<dbReference type="Pfam" id="PF00209">
    <property type="entry name" value="SNF"/>
    <property type="match status" value="1"/>
</dbReference>
<evidence type="ECO:0000256" key="2">
    <source>
        <dbReference type="ARBA" id="ARBA00022448"/>
    </source>
</evidence>
<evidence type="ECO:0000256" key="1">
    <source>
        <dbReference type="ARBA" id="ARBA00004141"/>
    </source>
</evidence>
<keyword evidence="4 6" id="KW-1133">Transmembrane helix</keyword>
<evidence type="ECO:0000313" key="8">
    <source>
        <dbReference type="Proteomes" id="UP000244811"/>
    </source>
</evidence>
<feature type="transmembrane region" description="Helical" evidence="6">
    <location>
        <begin position="639"/>
        <end position="663"/>
    </location>
</feature>
<evidence type="ECO:0000256" key="3">
    <source>
        <dbReference type="ARBA" id="ARBA00022692"/>
    </source>
</evidence>
<dbReference type="PROSITE" id="PS50267">
    <property type="entry name" value="NA_NEUROTRAN_SYMP_3"/>
    <property type="match status" value="1"/>
</dbReference>
<protein>
    <submittedName>
        <fullName evidence="7">Uncharacterized protein</fullName>
    </submittedName>
</protein>
<feature type="transmembrane region" description="Helical" evidence="6">
    <location>
        <begin position="700"/>
        <end position="728"/>
    </location>
</feature>
<dbReference type="Proteomes" id="UP000244811">
    <property type="component" value="Chromosome 3"/>
</dbReference>
<evidence type="ECO:0000256" key="4">
    <source>
        <dbReference type="ARBA" id="ARBA00022989"/>
    </source>
</evidence>
<dbReference type="SUPFAM" id="SSF161070">
    <property type="entry name" value="SNF-like"/>
    <property type="match status" value="1"/>
</dbReference>
<feature type="transmembrane region" description="Helical" evidence="6">
    <location>
        <begin position="360"/>
        <end position="384"/>
    </location>
</feature>
<dbReference type="GO" id="GO:0035725">
    <property type="term" value="P:sodium ion transmembrane transport"/>
    <property type="evidence" value="ECO:0007669"/>
    <property type="project" value="TreeGrafter"/>
</dbReference>
<keyword evidence="3 6" id="KW-0812">Transmembrane</keyword>
<dbReference type="PANTHER" id="PTHR11616">
    <property type="entry name" value="SODIUM/CHLORIDE DEPENDENT TRANSPORTER"/>
    <property type="match status" value="1"/>
</dbReference>
<feature type="transmembrane region" description="Helical" evidence="6">
    <location>
        <begin position="318"/>
        <end position="339"/>
    </location>
</feature>
<accession>A0A976MB55</accession>
<keyword evidence="2" id="KW-0813">Transport</keyword>
<proteinExistence type="predicted"/>
<name>A0A976MB55_THEOR</name>
<comment type="subcellular location">
    <subcellularLocation>
        <location evidence="1">Membrane</location>
        <topology evidence="1">Multi-pass membrane protein</topology>
    </subcellularLocation>
</comment>